<proteinExistence type="predicted"/>
<sequence length="355" mass="37402">PNRLLTVLGPSKSAQRPKLYEGPLSRVFRDAWCLGPAKAQVYRRSPRVLSRPAVSTLGLSADAEARCLLRRALRDAWPAAQRFGWSVAQLCELGPEDGDVGYSGKDATLYVKVRDPAQGSGRFYPYGFILATLLHELTHLSFLGHGKAFYRRLVKATSLCGATPSVRQEVRRHVCGELLNAVCDNDQRRARALLAALPEAAACGPLGLARQLPLAYAAHHGRVALTRLLLEARADADACSGGGGCQVPPLAWAAAQGNKRTVRVLLDGGACRGRLAQVEPALLERLPPEPPEEAPSPGLRACAPAPPAGSLERRGASLRSRSMPLPALPGMAGGGCRAAGGGGRSAVSLSGSLAL</sequence>
<keyword evidence="4" id="KW-1185">Reference proteome</keyword>
<evidence type="ECO:0000259" key="2">
    <source>
        <dbReference type="PROSITE" id="PS51397"/>
    </source>
</evidence>
<dbReference type="InterPro" id="IPR036770">
    <property type="entry name" value="Ankyrin_rpt-contain_sf"/>
</dbReference>
<dbReference type="Pfam" id="PF13637">
    <property type="entry name" value="Ank_4"/>
    <property type="match status" value="1"/>
</dbReference>
<dbReference type="Proteomes" id="UP001189429">
    <property type="component" value="Unassembled WGS sequence"/>
</dbReference>
<dbReference type="Gene3D" id="1.25.40.20">
    <property type="entry name" value="Ankyrin repeat-containing domain"/>
    <property type="match status" value="1"/>
</dbReference>
<organism evidence="3 4">
    <name type="scientific">Prorocentrum cordatum</name>
    <dbReference type="NCBI Taxonomy" id="2364126"/>
    <lineage>
        <taxon>Eukaryota</taxon>
        <taxon>Sar</taxon>
        <taxon>Alveolata</taxon>
        <taxon>Dinophyceae</taxon>
        <taxon>Prorocentrales</taxon>
        <taxon>Prorocentraceae</taxon>
        <taxon>Prorocentrum</taxon>
    </lineage>
</organism>
<feature type="domain" description="WLM" evidence="2">
    <location>
        <begin position="45"/>
        <end position="201"/>
    </location>
</feature>
<dbReference type="SUPFAM" id="SSF48403">
    <property type="entry name" value="Ankyrin repeat"/>
    <property type="match status" value="1"/>
</dbReference>
<evidence type="ECO:0000313" key="4">
    <source>
        <dbReference type="Proteomes" id="UP001189429"/>
    </source>
</evidence>
<feature type="region of interest" description="Disordered" evidence="1">
    <location>
        <begin position="285"/>
        <end position="318"/>
    </location>
</feature>
<dbReference type="InterPro" id="IPR002110">
    <property type="entry name" value="Ankyrin_rpt"/>
</dbReference>
<name>A0ABN9VN83_9DINO</name>
<dbReference type="Pfam" id="PF08325">
    <property type="entry name" value="WLM"/>
    <property type="match status" value="1"/>
</dbReference>
<feature type="non-terminal residue" evidence="3">
    <location>
        <position position="1"/>
    </location>
</feature>
<reference evidence="3" key="1">
    <citation type="submission" date="2023-10" db="EMBL/GenBank/DDBJ databases">
        <authorList>
            <person name="Chen Y."/>
            <person name="Shah S."/>
            <person name="Dougan E. K."/>
            <person name="Thang M."/>
            <person name="Chan C."/>
        </authorList>
    </citation>
    <scope>NUCLEOTIDE SEQUENCE [LARGE SCALE GENOMIC DNA]</scope>
</reference>
<dbReference type="EMBL" id="CAUYUJ010017430">
    <property type="protein sequence ID" value="CAK0874762.1"/>
    <property type="molecule type" value="Genomic_DNA"/>
</dbReference>
<evidence type="ECO:0000256" key="1">
    <source>
        <dbReference type="SAM" id="MobiDB-lite"/>
    </source>
</evidence>
<gene>
    <name evidence="3" type="ORF">PCOR1329_LOCUS59571</name>
</gene>
<dbReference type="PROSITE" id="PS51397">
    <property type="entry name" value="WLM"/>
    <property type="match status" value="1"/>
</dbReference>
<dbReference type="InterPro" id="IPR013536">
    <property type="entry name" value="WLM_dom"/>
</dbReference>
<protein>
    <recommendedName>
        <fullName evidence="2">WLM domain-containing protein</fullName>
    </recommendedName>
</protein>
<comment type="caution">
    <text evidence="3">The sequence shown here is derived from an EMBL/GenBank/DDBJ whole genome shotgun (WGS) entry which is preliminary data.</text>
</comment>
<evidence type="ECO:0000313" key="3">
    <source>
        <dbReference type="EMBL" id="CAK0874762.1"/>
    </source>
</evidence>
<accession>A0ABN9VN83</accession>